<evidence type="ECO:0000313" key="3">
    <source>
        <dbReference type="EMBL" id="CAJ1506240.1"/>
    </source>
</evidence>
<feature type="chain" id="PRO_5045939880" evidence="1">
    <location>
        <begin position="29"/>
        <end position="328"/>
    </location>
</feature>
<evidence type="ECO:0000256" key="1">
    <source>
        <dbReference type="SAM" id="SignalP"/>
    </source>
</evidence>
<feature type="signal peptide" evidence="1">
    <location>
        <begin position="1"/>
        <end position="28"/>
    </location>
</feature>
<gene>
    <name evidence="3" type="ORF">MU0083_003896</name>
</gene>
<sequence>MQLTKALAPIAIAGTVAGGLLATPAAHATHIDVELLSGTAFFVGPTILSTPSATFAQSAVDLYLERLGFDTGDGDLDACRVSLGDCDAPLRLLTTPALVQQGHSSFVGAAEIVRAVHAELDANPDTYNEDNPLWIFGWSQGATAGSLAMVQLAHDGVPLDSLHFVFIGNPFDADGEYPNAPGEPDPSAPGDSWMLHGNQTPTDLFAVTNYSLPGDPVSNHESTSTFGLFYEHMMYLGLTPEQVADNHTTVVGNLTDVDISGAAEQFDTWLNAWGHGLIDSGWWEGLFYSLVASIYDAFGHLEDFFGDWMGIEWSGVEETMDAWFPLDV</sequence>
<dbReference type="InterPro" id="IPR029058">
    <property type="entry name" value="AB_hydrolase_fold"/>
</dbReference>
<organism evidence="3 4">
    <name type="scientific">[Mycobacterium] kokjensenii</name>
    <dbReference type="NCBI Taxonomy" id="3064287"/>
    <lineage>
        <taxon>Bacteria</taxon>
        <taxon>Bacillati</taxon>
        <taxon>Actinomycetota</taxon>
        <taxon>Actinomycetes</taxon>
        <taxon>Mycobacteriales</taxon>
        <taxon>Mycobacteriaceae</taxon>
        <taxon>Mycolicibacter</taxon>
    </lineage>
</organism>
<dbReference type="InterPro" id="IPR013228">
    <property type="entry name" value="PE-PPE_C"/>
</dbReference>
<evidence type="ECO:0000259" key="2">
    <source>
        <dbReference type="Pfam" id="PF08237"/>
    </source>
</evidence>
<keyword evidence="1" id="KW-0732">Signal</keyword>
<dbReference type="Gene3D" id="3.40.50.1820">
    <property type="entry name" value="alpha/beta hydrolase"/>
    <property type="match status" value="1"/>
</dbReference>
<accession>A0ABM9LX60</accession>
<protein>
    <submittedName>
        <fullName evidence="3">PE-PPE domain-containing protein</fullName>
    </submittedName>
</protein>
<proteinExistence type="predicted"/>
<dbReference type="RefSeq" id="WP_308474537.1">
    <property type="nucleotide sequence ID" value="NZ_OY726394.1"/>
</dbReference>
<reference evidence="3 4" key="1">
    <citation type="submission" date="2023-08" db="EMBL/GenBank/DDBJ databases">
        <authorList>
            <person name="Folkvardsen B D."/>
            <person name="Norman A."/>
        </authorList>
    </citation>
    <scope>NUCLEOTIDE SEQUENCE [LARGE SCALE GENOMIC DNA]</scope>
    <source>
        <strain evidence="3 4">Mu0083</strain>
    </source>
</reference>
<evidence type="ECO:0000313" key="4">
    <source>
        <dbReference type="Proteomes" id="UP001190336"/>
    </source>
</evidence>
<dbReference type="Pfam" id="PF08237">
    <property type="entry name" value="PE-PPE"/>
    <property type="match status" value="1"/>
</dbReference>
<dbReference type="EMBL" id="OY726394">
    <property type="protein sequence ID" value="CAJ1506240.1"/>
    <property type="molecule type" value="Genomic_DNA"/>
</dbReference>
<name>A0ABM9LX60_9MYCO</name>
<dbReference type="Proteomes" id="UP001190336">
    <property type="component" value="Chromosome"/>
</dbReference>
<feature type="domain" description="PE-PPE" evidence="2">
    <location>
        <begin position="102"/>
        <end position="174"/>
    </location>
</feature>
<keyword evidence="4" id="KW-1185">Reference proteome</keyword>
<dbReference type="SUPFAM" id="SSF53474">
    <property type="entry name" value="alpha/beta-Hydrolases"/>
    <property type="match status" value="1"/>
</dbReference>